<dbReference type="AlphaFoldDB" id="A0A6P2BMG7"/>
<evidence type="ECO:0000259" key="6">
    <source>
        <dbReference type="PROSITE" id="PS50977"/>
    </source>
</evidence>
<dbReference type="InterPro" id="IPR039536">
    <property type="entry name" value="TetR_C_Proteobacteria"/>
</dbReference>
<dbReference type="InterPro" id="IPR009057">
    <property type="entry name" value="Homeodomain-like_sf"/>
</dbReference>
<comment type="caution">
    <text evidence="7">The sequence shown here is derived from an EMBL/GenBank/DDBJ whole genome shotgun (WGS) entry which is preliminary data.</text>
</comment>
<sequence length="242" mass="26544">MTSTPTAGRQVSARRRPGARDKRKQVLDAAVQLFLANGFDQTSMDAIAAQAGVSKTTVYAHYSDKLALFRAVVERSGRALAVQMDESRLRGEQDPQVRLAEIVLIVLEATTSPEFQAFLRVMVTESGRHPDLAFAGESAGLVDVIGLIASTLEDEAERHGYELADARMFATVLLRMVASGPQLDSLLFPEFRPEHTLLDSYARWITAIFLRGIQPRTGDAREVAPPAGSYGYPWLPETGGRR</sequence>
<evidence type="ECO:0000313" key="8">
    <source>
        <dbReference type="Proteomes" id="UP000460272"/>
    </source>
</evidence>
<dbReference type="Pfam" id="PF14246">
    <property type="entry name" value="TetR_C_7"/>
    <property type="match status" value="1"/>
</dbReference>
<dbReference type="InterPro" id="IPR050109">
    <property type="entry name" value="HTH-type_TetR-like_transc_reg"/>
</dbReference>
<gene>
    <name evidence="7" type="ORF">EAS64_39810</name>
</gene>
<dbReference type="PANTHER" id="PTHR30055:SF234">
    <property type="entry name" value="HTH-TYPE TRANSCRIPTIONAL REGULATOR BETI"/>
    <property type="match status" value="1"/>
</dbReference>
<dbReference type="Gene3D" id="1.10.357.10">
    <property type="entry name" value="Tetracycline Repressor, domain 2"/>
    <property type="match status" value="1"/>
</dbReference>
<dbReference type="Pfam" id="PF00440">
    <property type="entry name" value="TetR_N"/>
    <property type="match status" value="1"/>
</dbReference>
<keyword evidence="3" id="KW-0804">Transcription</keyword>
<feature type="region of interest" description="Disordered" evidence="5">
    <location>
        <begin position="1"/>
        <end position="22"/>
    </location>
</feature>
<feature type="DNA-binding region" description="H-T-H motif" evidence="4">
    <location>
        <begin position="43"/>
        <end position="62"/>
    </location>
</feature>
<keyword evidence="2 4" id="KW-0238">DNA-binding</keyword>
<evidence type="ECO:0000256" key="4">
    <source>
        <dbReference type="PROSITE-ProRule" id="PRU00335"/>
    </source>
</evidence>
<keyword evidence="8" id="KW-1185">Reference proteome</keyword>
<dbReference type="GO" id="GO:0000976">
    <property type="term" value="F:transcription cis-regulatory region binding"/>
    <property type="evidence" value="ECO:0007669"/>
    <property type="project" value="TreeGrafter"/>
</dbReference>
<organism evidence="7 8">
    <name type="scientific">Trebonia kvetii</name>
    <dbReference type="NCBI Taxonomy" id="2480626"/>
    <lineage>
        <taxon>Bacteria</taxon>
        <taxon>Bacillati</taxon>
        <taxon>Actinomycetota</taxon>
        <taxon>Actinomycetes</taxon>
        <taxon>Streptosporangiales</taxon>
        <taxon>Treboniaceae</taxon>
        <taxon>Trebonia</taxon>
    </lineage>
</organism>
<feature type="domain" description="HTH tetR-type" evidence="6">
    <location>
        <begin position="20"/>
        <end position="80"/>
    </location>
</feature>
<protein>
    <submittedName>
        <fullName evidence="7">TetR/AcrR family transcriptional regulator</fullName>
    </submittedName>
</protein>
<dbReference type="PRINTS" id="PR00455">
    <property type="entry name" value="HTHTETR"/>
</dbReference>
<dbReference type="GO" id="GO:0045892">
    <property type="term" value="P:negative regulation of DNA-templated transcription"/>
    <property type="evidence" value="ECO:0007669"/>
    <property type="project" value="UniProtKB-ARBA"/>
</dbReference>
<dbReference type="RefSeq" id="WP_145861894.1">
    <property type="nucleotide sequence ID" value="NZ_RPFW01000011.1"/>
</dbReference>
<proteinExistence type="predicted"/>
<evidence type="ECO:0000313" key="7">
    <source>
        <dbReference type="EMBL" id="TVY99806.1"/>
    </source>
</evidence>
<keyword evidence="1" id="KW-0805">Transcription regulation</keyword>
<name>A0A6P2BMG7_9ACTN</name>
<evidence type="ECO:0000256" key="5">
    <source>
        <dbReference type="SAM" id="MobiDB-lite"/>
    </source>
</evidence>
<evidence type="ECO:0000256" key="1">
    <source>
        <dbReference type="ARBA" id="ARBA00023015"/>
    </source>
</evidence>
<dbReference type="InterPro" id="IPR001647">
    <property type="entry name" value="HTH_TetR"/>
</dbReference>
<dbReference type="GO" id="GO:0003700">
    <property type="term" value="F:DNA-binding transcription factor activity"/>
    <property type="evidence" value="ECO:0007669"/>
    <property type="project" value="TreeGrafter"/>
</dbReference>
<dbReference type="PROSITE" id="PS50977">
    <property type="entry name" value="HTH_TETR_2"/>
    <property type="match status" value="1"/>
</dbReference>
<reference evidence="7 8" key="1">
    <citation type="submission" date="2018-11" db="EMBL/GenBank/DDBJ databases">
        <title>Trebonia kvetii gen.nov., sp.nov., a novel acidophilic actinobacterium, and proposal of the new actinobacterial family Treboniaceae fam. nov.</title>
        <authorList>
            <person name="Rapoport D."/>
            <person name="Sagova-Mareckova M."/>
            <person name="Sedlacek I."/>
            <person name="Provaznik J."/>
            <person name="Kralova S."/>
            <person name="Pavlinic D."/>
            <person name="Benes V."/>
            <person name="Kopecky J."/>
        </authorList>
    </citation>
    <scope>NUCLEOTIDE SEQUENCE [LARGE SCALE GENOMIC DNA]</scope>
    <source>
        <strain evidence="7 8">15Tr583</strain>
    </source>
</reference>
<dbReference type="Proteomes" id="UP000460272">
    <property type="component" value="Unassembled WGS sequence"/>
</dbReference>
<dbReference type="PANTHER" id="PTHR30055">
    <property type="entry name" value="HTH-TYPE TRANSCRIPTIONAL REGULATOR RUTR"/>
    <property type="match status" value="1"/>
</dbReference>
<dbReference type="SUPFAM" id="SSF46689">
    <property type="entry name" value="Homeodomain-like"/>
    <property type="match status" value="1"/>
</dbReference>
<dbReference type="OrthoDB" id="7186128at2"/>
<evidence type="ECO:0000256" key="3">
    <source>
        <dbReference type="ARBA" id="ARBA00023163"/>
    </source>
</evidence>
<evidence type="ECO:0000256" key="2">
    <source>
        <dbReference type="ARBA" id="ARBA00023125"/>
    </source>
</evidence>
<accession>A0A6P2BMG7</accession>
<dbReference type="FunFam" id="1.10.10.60:FF:000141">
    <property type="entry name" value="TetR family transcriptional regulator"/>
    <property type="match status" value="1"/>
</dbReference>
<dbReference type="EMBL" id="RPFW01000011">
    <property type="protein sequence ID" value="TVY99806.1"/>
    <property type="molecule type" value="Genomic_DNA"/>
</dbReference>